<dbReference type="EMBL" id="JAUTXU010000154">
    <property type="protein sequence ID" value="KAK3703238.1"/>
    <property type="molecule type" value="Genomic_DNA"/>
</dbReference>
<keyword evidence="2" id="KW-1185">Reference proteome</keyword>
<proteinExistence type="predicted"/>
<dbReference type="Proteomes" id="UP001281147">
    <property type="component" value="Unassembled WGS sequence"/>
</dbReference>
<comment type="caution">
    <text evidence="1">The sequence shown here is derived from an EMBL/GenBank/DDBJ whole genome shotgun (WGS) entry which is preliminary data.</text>
</comment>
<accession>A0ACC3MVY1</accession>
<sequence length="717" mass="81385">MAIGRLYYTIASLLCCALYAATHYEPWPEKGFRPHSGFGNRWKYKYQKEREAEAPKAAREAEEEARRIAREASEEARRVARQAAEDEAREAVDLMMEASSGGRKLGGERETPDEGGSGREMGEATELELGIGMSAKRGGKRRRRSSPSSGGDEGQSDDAQSKVANGDMIEARPKLGTLHKRRASASPKKFNTGRFEPLPLRTNVEKPPAKKARIEANVEITYDAVGTPHLHSFLSKPYDHDESTNFDTSTNPLSSATLPPTPTPTPQKITTIPQLLNSLRPASSKKKFSLIHAICRDNSLLLHLVSFLTIPPLISLYAISKPFHWLFNRHHTAFILSIMRTWAPNADKIYPWRCYKSLCVKDPSKRQKVRLEGRETEVNKQWDDLRDVPSLRWLQMVVYREGVCTDMLIQLQCQGLRCPPGTLDALKRIWFILDLPLNAHRIALIHNREYITDDVLHYMTFFLLRVDMLFTDPVQPAYPINHPNQRLHPNKYGGAEPSGVPLRKMLLAERQLTPLWRVIRGWSWDPADPQRPLTRLDILRLWVRHKYTPPLDTPDAVKKDSIMGIPWYEVGTASLERTGVSFHDLGNGKTVALSHPSIAGSGLSDDKQRQILYPHRTQIKVGTEKPREVLLRPDELVIRESVKRKLRMHRKWAQMMLWGFCDPVGKKIPIWSEEDMLRGLKGLPPKGFEEGMKKRKAAADAGGEGKGKEKVKEMQNL</sequence>
<gene>
    <name evidence="1" type="ORF">LTR37_014578</name>
</gene>
<name>A0ACC3MVY1_9PEZI</name>
<protein>
    <submittedName>
        <fullName evidence="1">Uncharacterized protein</fullName>
    </submittedName>
</protein>
<reference evidence="1" key="1">
    <citation type="submission" date="2023-07" db="EMBL/GenBank/DDBJ databases">
        <title>Black Yeasts Isolated from many extreme environments.</title>
        <authorList>
            <person name="Coleine C."/>
            <person name="Stajich J.E."/>
            <person name="Selbmann L."/>
        </authorList>
    </citation>
    <scope>NUCLEOTIDE SEQUENCE</scope>
    <source>
        <strain evidence="1">CCFEE 5714</strain>
    </source>
</reference>
<evidence type="ECO:0000313" key="2">
    <source>
        <dbReference type="Proteomes" id="UP001281147"/>
    </source>
</evidence>
<organism evidence="1 2">
    <name type="scientific">Vermiconidia calcicola</name>
    <dbReference type="NCBI Taxonomy" id="1690605"/>
    <lineage>
        <taxon>Eukaryota</taxon>
        <taxon>Fungi</taxon>
        <taxon>Dikarya</taxon>
        <taxon>Ascomycota</taxon>
        <taxon>Pezizomycotina</taxon>
        <taxon>Dothideomycetes</taxon>
        <taxon>Dothideomycetidae</taxon>
        <taxon>Mycosphaerellales</taxon>
        <taxon>Extremaceae</taxon>
        <taxon>Vermiconidia</taxon>
    </lineage>
</organism>
<evidence type="ECO:0000313" key="1">
    <source>
        <dbReference type="EMBL" id="KAK3703238.1"/>
    </source>
</evidence>